<protein>
    <submittedName>
        <fullName evidence="1">Glutaredoxin family protein</fullName>
    </submittedName>
</protein>
<dbReference type="GeneID" id="69706091"/>
<evidence type="ECO:0000313" key="2">
    <source>
        <dbReference type="Proteomes" id="UP000664658"/>
    </source>
</evidence>
<dbReference type="Pfam" id="PF05768">
    <property type="entry name" value="Glrx-like"/>
    <property type="match status" value="1"/>
</dbReference>
<reference evidence="1" key="1">
    <citation type="submission" date="2021-03" db="EMBL/GenBank/DDBJ databases">
        <title>Plesiomonas shigelloides zfcc0051, isolated from zebrafish feces.</title>
        <authorList>
            <person name="Vanderhoek Z."/>
            <person name="Gaulke C."/>
        </authorList>
    </citation>
    <scope>NUCLEOTIDE SEQUENCE</scope>
    <source>
        <strain evidence="1">Zfcc0051</strain>
    </source>
</reference>
<dbReference type="SUPFAM" id="SSF52833">
    <property type="entry name" value="Thioredoxin-like"/>
    <property type="match status" value="1"/>
</dbReference>
<dbReference type="Proteomes" id="UP000664658">
    <property type="component" value="Unassembled WGS sequence"/>
</dbReference>
<gene>
    <name evidence="1" type="ORF">J2R62_07950</name>
</gene>
<dbReference type="RefSeq" id="WP_036768499.1">
    <property type="nucleotide sequence ID" value="NZ_CP050969.1"/>
</dbReference>
<dbReference type="EMBL" id="JAFNAA010000007">
    <property type="protein sequence ID" value="MBO1108152.1"/>
    <property type="molecule type" value="Genomic_DNA"/>
</dbReference>
<sequence>MPYRLYHTEFCHLCEMAWALIVQAGLAPDCEQIDIAGDEALEADYGIRIPVLRDPAGRELGWPFDLQRLQEWLAHGAD</sequence>
<dbReference type="KEGG" id="pshi:SAMEA2665130_1224"/>
<name>A0A379CNE0_PLESH</name>
<proteinExistence type="predicted"/>
<dbReference type="AlphaFoldDB" id="A0A379CNE0"/>
<accession>A0A379CNE0</accession>
<comment type="caution">
    <text evidence="1">The sequence shown here is derived from an EMBL/GenBank/DDBJ whole genome shotgun (WGS) entry which is preliminary data.</text>
</comment>
<dbReference type="InterPro" id="IPR008554">
    <property type="entry name" value="Glutaredoxin-like"/>
</dbReference>
<evidence type="ECO:0000313" key="1">
    <source>
        <dbReference type="EMBL" id="MBO1108152.1"/>
    </source>
</evidence>
<dbReference type="InterPro" id="IPR036249">
    <property type="entry name" value="Thioredoxin-like_sf"/>
</dbReference>
<dbReference type="Gene3D" id="3.40.30.10">
    <property type="entry name" value="Glutaredoxin"/>
    <property type="match status" value="1"/>
</dbReference>
<organism evidence="1 2">
    <name type="scientific">Plesiomonas shigelloides</name>
    <name type="common">Aeromonas shigelloides</name>
    <dbReference type="NCBI Taxonomy" id="703"/>
    <lineage>
        <taxon>Bacteria</taxon>
        <taxon>Pseudomonadati</taxon>
        <taxon>Pseudomonadota</taxon>
        <taxon>Gammaproteobacteria</taxon>
        <taxon>Enterobacterales</taxon>
        <taxon>Enterobacteriaceae</taxon>
        <taxon>Plesiomonas</taxon>
    </lineage>
</organism>